<dbReference type="InterPro" id="IPR003774">
    <property type="entry name" value="AlgH-like"/>
</dbReference>
<evidence type="ECO:0000256" key="2">
    <source>
        <dbReference type="HAMAP-Rule" id="MF_00758"/>
    </source>
</evidence>
<dbReference type="OrthoDB" id="9807486at2"/>
<accession>A0A2V1H0J6</accession>
<dbReference type="PANTHER" id="PTHR30327:SF1">
    <property type="entry name" value="UPF0301 PROTEIN YQGE"/>
    <property type="match status" value="1"/>
</dbReference>
<evidence type="ECO:0000256" key="1">
    <source>
        <dbReference type="ARBA" id="ARBA00009600"/>
    </source>
</evidence>
<evidence type="ECO:0000313" key="4">
    <source>
        <dbReference type="Proteomes" id="UP000244906"/>
    </source>
</evidence>
<dbReference type="HAMAP" id="MF_00758">
    <property type="entry name" value="UPF0301"/>
    <property type="match status" value="1"/>
</dbReference>
<gene>
    <name evidence="3" type="ORF">DC094_03910</name>
</gene>
<organism evidence="3 4">
    <name type="scientific">Pelagibaculum spongiae</name>
    <dbReference type="NCBI Taxonomy" id="2080658"/>
    <lineage>
        <taxon>Bacteria</taxon>
        <taxon>Pseudomonadati</taxon>
        <taxon>Pseudomonadota</taxon>
        <taxon>Gammaproteobacteria</taxon>
        <taxon>Oceanospirillales</taxon>
        <taxon>Pelagibaculum</taxon>
    </lineage>
</organism>
<dbReference type="Gene3D" id="3.40.1740.10">
    <property type="entry name" value="VC0467-like"/>
    <property type="match status" value="1"/>
</dbReference>
<dbReference type="GO" id="GO:0005829">
    <property type="term" value="C:cytosol"/>
    <property type="evidence" value="ECO:0007669"/>
    <property type="project" value="TreeGrafter"/>
</dbReference>
<comment type="similarity">
    <text evidence="1 2">Belongs to the UPF0301 (AlgH) family.</text>
</comment>
<dbReference type="PANTHER" id="PTHR30327">
    <property type="entry name" value="UNCHARACTERIZED PROTEIN YQGE"/>
    <property type="match status" value="1"/>
</dbReference>
<dbReference type="AlphaFoldDB" id="A0A2V1H0J6"/>
<keyword evidence="4" id="KW-1185">Reference proteome</keyword>
<comment type="caution">
    <text evidence="3">The sequence shown here is derived from an EMBL/GenBank/DDBJ whole genome shotgun (WGS) entry which is preliminary data.</text>
</comment>
<reference evidence="3 4" key="1">
    <citation type="submission" date="2018-04" db="EMBL/GenBank/DDBJ databases">
        <title>Thalassorhabdus spongiae gen. nov., sp. nov., isolated from a marine sponge in South-West Iceland.</title>
        <authorList>
            <person name="Knobloch S."/>
            <person name="Daussin A."/>
            <person name="Johannsson R."/>
            <person name="Marteinsson V.T."/>
        </authorList>
    </citation>
    <scope>NUCLEOTIDE SEQUENCE [LARGE SCALE GENOMIC DNA]</scope>
    <source>
        <strain evidence="3 4">Hp12</strain>
    </source>
</reference>
<proteinExistence type="inferred from homology"/>
<dbReference type="SUPFAM" id="SSF143456">
    <property type="entry name" value="VC0467-like"/>
    <property type="match status" value="1"/>
</dbReference>
<dbReference type="Proteomes" id="UP000244906">
    <property type="component" value="Unassembled WGS sequence"/>
</dbReference>
<sequence length="187" mass="20725">MTSSSLKNHLLIAMPSQQDEYFCRSVVLMIEHNEEGAMGITINRPTKVHSSEIFRQLELPEDGPEAEKMVFTGGPVQLERGFVIHRPVNGQEMQSSLQVNGGLNVTSSHDMLELLAKCSAKTDSRIVLGYAGWDAGQLEKEMASNAWLHIPVNNDLIFNTPPYKCWEKSLKKLGIQAAFFQGNAGHA</sequence>
<evidence type="ECO:0000313" key="3">
    <source>
        <dbReference type="EMBL" id="PVZ72169.1"/>
    </source>
</evidence>
<protein>
    <recommendedName>
        <fullName evidence="2">UPF0301 protein DC094_03910</fullName>
    </recommendedName>
</protein>
<name>A0A2V1H0J6_9GAMM</name>
<dbReference type="Pfam" id="PF02622">
    <property type="entry name" value="DUF179"/>
    <property type="match status" value="1"/>
</dbReference>
<dbReference type="EMBL" id="QDDL01000001">
    <property type="protein sequence ID" value="PVZ72169.1"/>
    <property type="molecule type" value="Genomic_DNA"/>
</dbReference>
<dbReference type="RefSeq" id="WP_116685754.1">
    <property type="nucleotide sequence ID" value="NZ_CAWNYD010000001.1"/>
</dbReference>